<feature type="transmembrane region" description="Helical" evidence="10">
    <location>
        <begin position="231"/>
        <end position="252"/>
    </location>
</feature>
<name>A0A7K3LN23_9ACTN</name>
<gene>
    <name evidence="11" type="ORF">GYA93_08310</name>
</gene>
<feature type="transmembrane region" description="Helical" evidence="10">
    <location>
        <begin position="345"/>
        <end position="361"/>
    </location>
</feature>
<evidence type="ECO:0000256" key="6">
    <source>
        <dbReference type="ARBA" id="ARBA00022692"/>
    </source>
</evidence>
<reference evidence="11 12" key="1">
    <citation type="submission" date="2020-01" db="EMBL/GenBank/DDBJ databases">
        <title>Investigation of new actinobacteria for the biodesulphurisation of diesel fuel.</title>
        <authorList>
            <person name="Athi Narayanan S.M."/>
        </authorList>
    </citation>
    <scope>NUCLEOTIDE SEQUENCE [LARGE SCALE GENOMIC DNA]</scope>
    <source>
        <strain evidence="11 12">213E</strain>
    </source>
</reference>
<keyword evidence="12" id="KW-1185">Reference proteome</keyword>
<evidence type="ECO:0000256" key="8">
    <source>
        <dbReference type="ARBA" id="ARBA00022989"/>
    </source>
</evidence>
<evidence type="ECO:0000256" key="3">
    <source>
        <dbReference type="ARBA" id="ARBA00022502"/>
    </source>
</evidence>
<keyword evidence="7" id="KW-0256">Endoplasmic reticulum</keyword>
<evidence type="ECO:0000256" key="4">
    <source>
        <dbReference type="ARBA" id="ARBA00022676"/>
    </source>
</evidence>
<comment type="caution">
    <text evidence="11">The sequence shown here is derived from an EMBL/GenBank/DDBJ whole genome shotgun (WGS) entry which is preliminary data.</text>
</comment>
<dbReference type="GO" id="GO:0004376">
    <property type="term" value="F:GPI mannosyltransferase activity"/>
    <property type="evidence" value="ECO:0007669"/>
    <property type="project" value="InterPro"/>
</dbReference>
<dbReference type="UniPathway" id="UPA00196"/>
<dbReference type="PANTHER" id="PTHR12468:SF2">
    <property type="entry name" value="GPI MANNOSYLTRANSFERASE 2"/>
    <property type="match status" value="1"/>
</dbReference>
<dbReference type="GO" id="GO:0016020">
    <property type="term" value="C:membrane"/>
    <property type="evidence" value="ECO:0007669"/>
    <property type="project" value="GOC"/>
</dbReference>
<evidence type="ECO:0000256" key="9">
    <source>
        <dbReference type="ARBA" id="ARBA00023136"/>
    </source>
</evidence>
<dbReference type="GO" id="GO:0000009">
    <property type="term" value="F:alpha-1,6-mannosyltransferase activity"/>
    <property type="evidence" value="ECO:0007669"/>
    <property type="project" value="InterPro"/>
</dbReference>
<feature type="transmembrane region" description="Helical" evidence="10">
    <location>
        <begin position="138"/>
        <end position="160"/>
    </location>
</feature>
<dbReference type="GO" id="GO:0006506">
    <property type="term" value="P:GPI anchor biosynthetic process"/>
    <property type="evidence" value="ECO:0007669"/>
    <property type="project" value="UniProtKB-UniPathway"/>
</dbReference>
<keyword evidence="3" id="KW-0337">GPI-anchor biosynthesis</keyword>
<evidence type="ECO:0000256" key="7">
    <source>
        <dbReference type="ARBA" id="ARBA00022824"/>
    </source>
</evidence>
<protein>
    <recommendedName>
        <fullName evidence="13">DUF2029 domain-containing protein</fullName>
    </recommendedName>
</protein>
<dbReference type="AlphaFoldDB" id="A0A7K3LN23"/>
<keyword evidence="4" id="KW-0328">Glycosyltransferase</keyword>
<keyword evidence="6 10" id="KW-0812">Transmembrane</keyword>
<feature type="transmembrane region" description="Helical" evidence="10">
    <location>
        <begin position="321"/>
        <end position="339"/>
    </location>
</feature>
<accession>A0A7K3LN23</accession>
<evidence type="ECO:0000256" key="5">
    <source>
        <dbReference type="ARBA" id="ARBA00022679"/>
    </source>
</evidence>
<comment type="subcellular location">
    <subcellularLocation>
        <location evidence="1">Endoplasmic reticulum membrane</location>
        <topology evidence="1">Multi-pass membrane protein</topology>
    </subcellularLocation>
</comment>
<dbReference type="EMBL" id="JAADZU010000020">
    <property type="protein sequence ID" value="NDK89578.1"/>
    <property type="molecule type" value="Genomic_DNA"/>
</dbReference>
<keyword evidence="8 10" id="KW-1133">Transmembrane helix</keyword>
<feature type="transmembrane region" description="Helical" evidence="10">
    <location>
        <begin position="86"/>
        <end position="108"/>
    </location>
</feature>
<comment type="pathway">
    <text evidence="2">Glycolipid biosynthesis; glycosylphosphatidylinositol-anchor biosynthesis.</text>
</comment>
<evidence type="ECO:0000313" key="12">
    <source>
        <dbReference type="Proteomes" id="UP000466307"/>
    </source>
</evidence>
<organism evidence="11 12">
    <name type="scientific">Gordonia desulfuricans</name>
    <dbReference type="NCBI Taxonomy" id="89051"/>
    <lineage>
        <taxon>Bacteria</taxon>
        <taxon>Bacillati</taxon>
        <taxon>Actinomycetota</taxon>
        <taxon>Actinomycetes</taxon>
        <taxon>Mycobacteriales</taxon>
        <taxon>Gordoniaceae</taxon>
        <taxon>Gordonia</taxon>
    </lineage>
</organism>
<feature type="transmembrane region" description="Helical" evidence="10">
    <location>
        <begin position="180"/>
        <end position="210"/>
    </location>
</feature>
<feature type="transmembrane region" description="Helical" evidence="10">
    <location>
        <begin position="292"/>
        <end position="314"/>
    </location>
</feature>
<dbReference type="InterPro" id="IPR007315">
    <property type="entry name" value="PIG-V/Gpi18"/>
</dbReference>
<keyword evidence="5" id="KW-0808">Transferase</keyword>
<evidence type="ECO:0008006" key="13">
    <source>
        <dbReference type="Google" id="ProtNLM"/>
    </source>
</evidence>
<keyword evidence="9 10" id="KW-0472">Membrane</keyword>
<evidence type="ECO:0000313" key="11">
    <source>
        <dbReference type="EMBL" id="NDK89578.1"/>
    </source>
</evidence>
<dbReference type="PANTHER" id="PTHR12468">
    <property type="entry name" value="GPI MANNOSYLTRANSFERASE 2"/>
    <property type="match status" value="1"/>
</dbReference>
<evidence type="ECO:0000256" key="10">
    <source>
        <dbReference type="SAM" id="Phobius"/>
    </source>
</evidence>
<dbReference type="Proteomes" id="UP000466307">
    <property type="component" value="Unassembled WGS sequence"/>
</dbReference>
<proteinExistence type="predicted"/>
<feature type="transmembrane region" description="Helical" evidence="10">
    <location>
        <begin position="368"/>
        <end position="390"/>
    </location>
</feature>
<sequence length="394" mass="42065">MYLVVRGVGILTLIRFDALRGRSLRESLSAWDGEWMLAIAEHGYAGVPFDLTDARGIHTADTALAFFPGYPYLVRAVASLPLISPYGAAVGINLLLGCVAAVGVARLGELCVRAMRGRSPIVPGPDATGPGRIDTARVGLFLVALFAATPMSVVLNMAYTETLFCTLSVWALVGVLRRQWVLAGICAALVGTVRPTAVVVIGVVMLAVLIDRFGPGGERRRADDGSTWQSVVPWIAFVISPVGYLGYLGYVWSQTGSPTGWFAVQTEGWDTRFDGGVAAFNFVNDMLVNSDGLVPVAVSWIIVITLVLIAVAVWARLPWPVLVYGILVVASIVLSSGLMMSRPRLLLPAFVLLVPAAIGLARCRPRAGIALLIPIVIGSSWFGAYMLTVYPHAM</sequence>
<evidence type="ECO:0000256" key="2">
    <source>
        <dbReference type="ARBA" id="ARBA00004687"/>
    </source>
</evidence>
<evidence type="ECO:0000256" key="1">
    <source>
        <dbReference type="ARBA" id="ARBA00004477"/>
    </source>
</evidence>